<sequence>MGLPKRLIVGIPGASGAIYGIRTLEVLRARADVETHLVISRSGRATIEYETGYSVQQVKNLADVVHSDHDLGSPISSGSFRTAGMLVAPCSVKTLSAVANCYDDTLLARAADVCLKERRPVVLLLRETPLHAGHVRLMSHCADAGAILMPPVPAFYTLPETVHDVVEHTVHRALDLFDLAPPETLRWTGERQAATAAVRRAV</sequence>
<evidence type="ECO:0000256" key="5">
    <source>
        <dbReference type="ARBA" id="ARBA00050612"/>
    </source>
</evidence>
<dbReference type="PANTHER" id="PTHR43374:SF1">
    <property type="entry name" value="FLAVIN PRENYLTRANSFERASE PAD1, MITOCHONDRIAL"/>
    <property type="match status" value="1"/>
</dbReference>
<reference evidence="9 10" key="1">
    <citation type="submission" date="2019-07" db="EMBL/GenBank/DDBJ databases">
        <title>New species of Amycolatopsis and Streptomyces.</title>
        <authorList>
            <person name="Duangmal K."/>
            <person name="Teo W.F.A."/>
            <person name="Lipun K."/>
        </authorList>
    </citation>
    <scope>NUCLEOTIDE SEQUENCE [LARGE SCALE GENOMIC DNA]</scope>
    <source>
        <strain evidence="9 10">JCM 30562</strain>
    </source>
</reference>
<keyword evidence="1 7" id="KW-0637">Prenyltransferase</keyword>
<evidence type="ECO:0000256" key="7">
    <source>
        <dbReference type="HAMAP-Rule" id="MF_01984"/>
    </source>
</evidence>
<feature type="domain" description="Flavoprotein" evidence="8">
    <location>
        <begin position="5"/>
        <end position="175"/>
    </location>
</feature>
<feature type="binding site" evidence="7">
    <location>
        <position position="126"/>
    </location>
    <ligand>
        <name>FMN</name>
        <dbReference type="ChEBI" id="CHEBI:58210"/>
    </ligand>
</feature>
<evidence type="ECO:0000256" key="1">
    <source>
        <dbReference type="ARBA" id="ARBA00022602"/>
    </source>
</evidence>
<dbReference type="EMBL" id="VJZA01000001">
    <property type="protein sequence ID" value="TVT26001.1"/>
    <property type="molecule type" value="Genomic_DNA"/>
</dbReference>
<evidence type="ECO:0000256" key="6">
    <source>
        <dbReference type="ARBA" id="ARBA00060793"/>
    </source>
</evidence>
<dbReference type="Pfam" id="PF02441">
    <property type="entry name" value="Flavoprotein"/>
    <property type="match status" value="1"/>
</dbReference>
<evidence type="ECO:0000313" key="10">
    <source>
        <dbReference type="Proteomes" id="UP000318578"/>
    </source>
</evidence>
<keyword evidence="3 7" id="KW-0288">FMN</keyword>
<dbReference type="NCBIfam" id="TIGR00421">
    <property type="entry name" value="ubiX_pad"/>
    <property type="match status" value="1"/>
</dbReference>
<dbReference type="RefSeq" id="WP_144632017.1">
    <property type="nucleotide sequence ID" value="NZ_BNAX01000008.1"/>
</dbReference>
<dbReference type="Proteomes" id="UP000318578">
    <property type="component" value="Unassembled WGS sequence"/>
</dbReference>
<evidence type="ECO:0000259" key="8">
    <source>
        <dbReference type="Pfam" id="PF02441"/>
    </source>
</evidence>
<dbReference type="FunFam" id="3.40.50.1950:FF:000001">
    <property type="entry name" value="Flavin prenyltransferase UbiX"/>
    <property type="match status" value="1"/>
</dbReference>
<comment type="function">
    <text evidence="7">Flavin prenyltransferase that catalyzes the synthesis of the prenylated FMN cofactor (prenyl-FMN) for 4-hydroxy-3-polyprenylbenzoic acid decarboxylase UbiD. The prenyltransferase is metal-independent and links a dimethylallyl moiety from dimethylallyl monophosphate (DMAP) to the flavin N5 and C6 atoms of FMN.</text>
</comment>
<dbReference type="EC" id="2.5.1.129" evidence="7"/>
<organism evidence="9 10">
    <name type="scientific">Amycolatopsis acidiphila</name>
    <dbReference type="NCBI Taxonomy" id="715473"/>
    <lineage>
        <taxon>Bacteria</taxon>
        <taxon>Bacillati</taxon>
        <taxon>Actinomycetota</taxon>
        <taxon>Actinomycetes</taxon>
        <taxon>Pseudonocardiales</taxon>
        <taxon>Pseudonocardiaceae</taxon>
        <taxon>Amycolatopsis</taxon>
    </lineage>
</organism>
<dbReference type="OrthoDB" id="9781577at2"/>
<feature type="binding site" evidence="7">
    <location>
        <position position="172"/>
    </location>
    <ligand>
        <name>dimethylallyl phosphate</name>
        <dbReference type="ChEBI" id="CHEBI:88052"/>
    </ligand>
</feature>
<evidence type="ECO:0000256" key="4">
    <source>
        <dbReference type="ARBA" id="ARBA00022679"/>
    </source>
</evidence>
<keyword evidence="4 7" id="KW-0808">Transferase</keyword>
<feature type="binding site" evidence="7">
    <location>
        <begin position="13"/>
        <end position="15"/>
    </location>
    <ligand>
        <name>FMN</name>
        <dbReference type="ChEBI" id="CHEBI:58210"/>
    </ligand>
</feature>
<accession>A0A558AP07</accession>
<protein>
    <recommendedName>
        <fullName evidence="7">Flavin prenyltransferase UbiX</fullName>
        <ecNumber evidence="7">2.5.1.129</ecNumber>
    </recommendedName>
</protein>
<keyword evidence="10" id="KW-1185">Reference proteome</keyword>
<dbReference type="GO" id="GO:0106141">
    <property type="term" value="F:flavin prenyltransferase activity"/>
    <property type="evidence" value="ECO:0007669"/>
    <property type="project" value="UniProtKB-EC"/>
</dbReference>
<dbReference type="InterPro" id="IPR004507">
    <property type="entry name" value="UbiX-like"/>
</dbReference>
<dbReference type="HAMAP" id="MF_01984">
    <property type="entry name" value="ubiX_pad"/>
    <property type="match status" value="1"/>
</dbReference>
<feature type="binding site" evidence="7">
    <location>
        <position position="156"/>
    </location>
    <ligand>
        <name>dimethylallyl phosphate</name>
        <dbReference type="ChEBI" id="CHEBI:88052"/>
    </ligand>
</feature>
<dbReference type="InterPro" id="IPR003382">
    <property type="entry name" value="Flavoprotein"/>
</dbReference>
<comment type="catalytic activity">
    <reaction evidence="5 7">
        <text>dimethylallyl phosphate + FMNH2 = prenylated FMNH2 + phosphate</text>
        <dbReference type="Rhea" id="RHEA:37743"/>
        <dbReference type="ChEBI" id="CHEBI:43474"/>
        <dbReference type="ChEBI" id="CHEBI:57618"/>
        <dbReference type="ChEBI" id="CHEBI:87467"/>
        <dbReference type="ChEBI" id="CHEBI:88052"/>
        <dbReference type="EC" id="2.5.1.129"/>
    </reaction>
</comment>
<feature type="binding site" evidence="7">
    <location>
        <begin position="91"/>
        <end position="94"/>
    </location>
    <ligand>
        <name>FMN</name>
        <dbReference type="ChEBI" id="CHEBI:58210"/>
    </ligand>
</feature>
<dbReference type="GO" id="GO:0016831">
    <property type="term" value="F:carboxy-lyase activity"/>
    <property type="evidence" value="ECO:0007669"/>
    <property type="project" value="TreeGrafter"/>
</dbReference>
<comment type="caution">
    <text evidence="9">The sequence shown here is derived from an EMBL/GenBank/DDBJ whole genome shotgun (WGS) entry which is preliminary data.</text>
</comment>
<comment type="caution">
    <text evidence="7">Lacks conserved residue(s) required for the propagation of feature annotation.</text>
</comment>
<dbReference type="NCBIfam" id="NF004685">
    <property type="entry name" value="PRK06029.1"/>
    <property type="match status" value="1"/>
</dbReference>
<dbReference type="SUPFAM" id="SSF52507">
    <property type="entry name" value="Homo-oligomeric flavin-containing Cys decarboxylases, HFCD"/>
    <property type="match status" value="1"/>
</dbReference>
<dbReference type="InterPro" id="IPR036551">
    <property type="entry name" value="Flavin_trans-like"/>
</dbReference>
<evidence type="ECO:0000256" key="3">
    <source>
        <dbReference type="ARBA" id="ARBA00022643"/>
    </source>
</evidence>
<evidence type="ECO:0000256" key="2">
    <source>
        <dbReference type="ARBA" id="ARBA00022630"/>
    </source>
</evidence>
<dbReference type="Gene3D" id="3.40.50.1950">
    <property type="entry name" value="Flavin prenyltransferase-like"/>
    <property type="match status" value="1"/>
</dbReference>
<gene>
    <name evidence="7" type="primary">ubiX</name>
    <name evidence="9" type="ORF">FNH06_00805</name>
</gene>
<dbReference type="PANTHER" id="PTHR43374">
    <property type="entry name" value="FLAVIN PRENYLTRANSFERASE"/>
    <property type="match status" value="1"/>
</dbReference>
<dbReference type="AlphaFoldDB" id="A0A558AP07"/>
<evidence type="ECO:0000313" key="9">
    <source>
        <dbReference type="EMBL" id="TVT26001.1"/>
    </source>
</evidence>
<name>A0A558AP07_9PSEU</name>
<keyword evidence="2 7" id="KW-0285">Flavoprotein</keyword>
<feature type="binding site" evidence="7">
    <location>
        <position position="40"/>
    </location>
    <ligand>
        <name>FMN</name>
        <dbReference type="ChEBI" id="CHEBI:58210"/>
    </ligand>
</feature>
<proteinExistence type="inferred from homology"/>
<comment type="similarity">
    <text evidence="6 7">Belongs to the UbiX/PAD1 family.</text>
</comment>